<dbReference type="KEGG" id="bsan:CHH28_00505"/>
<evidence type="ECO:0000256" key="1">
    <source>
        <dbReference type="SAM" id="Phobius"/>
    </source>
</evidence>
<keyword evidence="3" id="KW-1185">Reference proteome</keyword>
<dbReference type="Proteomes" id="UP000202440">
    <property type="component" value="Chromosome"/>
</dbReference>
<dbReference type="AlphaFoldDB" id="A0A222FFB1"/>
<dbReference type="OrthoDB" id="9858838at2"/>
<organism evidence="2 3">
    <name type="scientific">Bacterioplanes sanyensis</name>
    <dbReference type="NCBI Taxonomy" id="1249553"/>
    <lineage>
        <taxon>Bacteria</taxon>
        <taxon>Pseudomonadati</taxon>
        <taxon>Pseudomonadota</taxon>
        <taxon>Gammaproteobacteria</taxon>
        <taxon>Oceanospirillales</taxon>
        <taxon>Oceanospirillaceae</taxon>
        <taxon>Bacterioplanes</taxon>
    </lineage>
</organism>
<keyword evidence="1" id="KW-1133">Transmembrane helix</keyword>
<dbReference type="RefSeq" id="WP_094058474.1">
    <property type="nucleotide sequence ID" value="NZ_CP022530.1"/>
</dbReference>
<dbReference type="EMBL" id="CP022530">
    <property type="protein sequence ID" value="ASP37256.1"/>
    <property type="molecule type" value="Genomic_DNA"/>
</dbReference>
<name>A0A222FFB1_9GAMM</name>
<keyword evidence="1" id="KW-0812">Transmembrane</keyword>
<protein>
    <submittedName>
        <fullName evidence="2">Uncharacterized protein</fullName>
    </submittedName>
</protein>
<proteinExistence type="predicted"/>
<feature type="transmembrane region" description="Helical" evidence="1">
    <location>
        <begin position="97"/>
        <end position="113"/>
    </location>
</feature>
<feature type="transmembrane region" description="Helical" evidence="1">
    <location>
        <begin position="73"/>
        <end position="91"/>
    </location>
</feature>
<gene>
    <name evidence="2" type="ORF">CHH28_00505</name>
</gene>
<sequence length="122" mass="14138">MRRYLILLRTFWLGGLWACTYLVRPLLEHKGYFPHHGLEVMHAMVGMGAVAGGVLLLMALVRRVFHWHQLSSQLLLVMLALSGGYFALWPWWKLQMMVVHAMCALGLLWLWLAPQDVVQRSR</sequence>
<keyword evidence="1" id="KW-0472">Membrane</keyword>
<feature type="transmembrane region" description="Helical" evidence="1">
    <location>
        <begin position="42"/>
        <end position="61"/>
    </location>
</feature>
<evidence type="ECO:0000313" key="2">
    <source>
        <dbReference type="EMBL" id="ASP37256.1"/>
    </source>
</evidence>
<reference evidence="2 3" key="1">
    <citation type="submission" date="2017-07" db="EMBL/GenBank/DDBJ databases">
        <title>Annotated genome sequence of Bacterioplanes sanyensis isolated from Red Sea.</title>
        <authorList>
            <person name="Rehman Z.U."/>
        </authorList>
    </citation>
    <scope>NUCLEOTIDE SEQUENCE [LARGE SCALE GENOMIC DNA]</scope>
    <source>
        <strain evidence="2 3">NV9</strain>
    </source>
</reference>
<accession>A0A222FFB1</accession>
<evidence type="ECO:0000313" key="3">
    <source>
        <dbReference type="Proteomes" id="UP000202440"/>
    </source>
</evidence>